<dbReference type="CDD" id="cd18809">
    <property type="entry name" value="SF1_C_RecD"/>
    <property type="match status" value="1"/>
</dbReference>
<gene>
    <name evidence="3" type="primary">LOC110281472</name>
</gene>
<feature type="domain" description="DNA helicase Pif1-like 2B" evidence="1">
    <location>
        <begin position="88"/>
        <end position="132"/>
    </location>
</feature>
<proteinExistence type="predicted"/>
<evidence type="ECO:0000259" key="1">
    <source>
        <dbReference type="Pfam" id="PF21530"/>
    </source>
</evidence>
<dbReference type="SUPFAM" id="SSF52540">
    <property type="entry name" value="P-loop containing nucleoside triphosphate hydrolases"/>
    <property type="match status" value="1"/>
</dbReference>
<dbReference type="Pfam" id="PF21530">
    <property type="entry name" value="Pif1_2B_dom"/>
    <property type="match status" value="1"/>
</dbReference>
<dbReference type="AlphaFoldDB" id="A0A6P5NT47"/>
<evidence type="ECO:0000313" key="3">
    <source>
        <dbReference type="RefSeq" id="XP_020999420.1"/>
    </source>
</evidence>
<evidence type="ECO:0000313" key="2">
    <source>
        <dbReference type="Proteomes" id="UP000515211"/>
    </source>
</evidence>
<dbReference type="GeneID" id="110281472"/>
<dbReference type="InterPro" id="IPR027417">
    <property type="entry name" value="P-loop_NTPase"/>
</dbReference>
<dbReference type="RefSeq" id="XP_020999420.1">
    <property type="nucleotide sequence ID" value="XM_021143761.1"/>
</dbReference>
<protein>
    <submittedName>
        <fullName evidence="3">ATP-dependent DNA helicase PIF1-like</fullName>
    </submittedName>
</protein>
<organism evidence="2 3">
    <name type="scientific">Arachis duranensis</name>
    <name type="common">Wild peanut</name>
    <dbReference type="NCBI Taxonomy" id="130453"/>
    <lineage>
        <taxon>Eukaryota</taxon>
        <taxon>Viridiplantae</taxon>
        <taxon>Streptophyta</taxon>
        <taxon>Embryophyta</taxon>
        <taxon>Tracheophyta</taxon>
        <taxon>Spermatophyta</taxon>
        <taxon>Magnoliopsida</taxon>
        <taxon>eudicotyledons</taxon>
        <taxon>Gunneridae</taxon>
        <taxon>Pentapetalae</taxon>
        <taxon>rosids</taxon>
        <taxon>fabids</taxon>
        <taxon>Fabales</taxon>
        <taxon>Fabaceae</taxon>
        <taxon>Papilionoideae</taxon>
        <taxon>50 kb inversion clade</taxon>
        <taxon>dalbergioids sensu lato</taxon>
        <taxon>Dalbergieae</taxon>
        <taxon>Pterocarpus clade</taxon>
        <taxon>Arachis</taxon>
    </lineage>
</organism>
<sequence>MAFEAGLVRLILCGSPMLFYKFPRSKIAKIISRQKDRAILASTLNCVTNVNNKMTAGLLGQERVYLNSESVCAEGENMKFELEAFSPEILNGINCSDLPPHKLVVKVGALVMFLRNIDQTNGLFNGMRMQVRRMENHVIECNTLTGNKVGSIILIPRLNLILNNETLPVRFQRRQFPIIMSFAMTMNKSQGQTLSIVGIYLPRPVFNHGQLYVALSRVTSKDGLRMLLQDHRHLKDNCTMNVVYREVFESL</sequence>
<dbReference type="GO" id="GO:0005657">
    <property type="term" value="C:replication fork"/>
    <property type="evidence" value="ECO:0007669"/>
    <property type="project" value="TreeGrafter"/>
</dbReference>
<keyword evidence="2" id="KW-1185">Reference proteome</keyword>
<dbReference type="GO" id="GO:0006260">
    <property type="term" value="P:DNA replication"/>
    <property type="evidence" value="ECO:0007669"/>
    <property type="project" value="TreeGrafter"/>
</dbReference>
<dbReference type="PANTHER" id="PTHR23274">
    <property type="entry name" value="DNA HELICASE-RELATED"/>
    <property type="match status" value="1"/>
</dbReference>
<dbReference type="PANTHER" id="PTHR23274:SF48">
    <property type="entry name" value="ATP-DEPENDENT DNA HELICASE"/>
    <property type="match status" value="1"/>
</dbReference>
<reference evidence="3" key="2">
    <citation type="submission" date="2025-08" db="UniProtKB">
        <authorList>
            <consortium name="RefSeq"/>
        </authorList>
    </citation>
    <scope>IDENTIFICATION</scope>
    <source>
        <tissue evidence="3">Whole plant</tissue>
    </source>
</reference>
<name>A0A6P5NT47_ARADU</name>
<accession>A0A6P5NT47</accession>
<dbReference type="FunFam" id="3.40.50.300:FF:002884">
    <property type="entry name" value="ATP-dependent DNA helicase"/>
    <property type="match status" value="1"/>
</dbReference>
<dbReference type="KEGG" id="adu:110281472"/>
<dbReference type="InterPro" id="IPR049163">
    <property type="entry name" value="Pif1-like_2B_dom"/>
</dbReference>
<dbReference type="Proteomes" id="UP000515211">
    <property type="component" value="Chromosome 5"/>
</dbReference>
<reference evidence="2" key="1">
    <citation type="journal article" date="2016" name="Nat. Genet.">
        <title>The genome sequences of Arachis duranensis and Arachis ipaensis, the diploid ancestors of cultivated peanut.</title>
        <authorList>
            <person name="Bertioli D.J."/>
            <person name="Cannon S.B."/>
            <person name="Froenicke L."/>
            <person name="Huang G."/>
            <person name="Farmer A.D."/>
            <person name="Cannon E.K."/>
            <person name="Liu X."/>
            <person name="Gao D."/>
            <person name="Clevenger J."/>
            <person name="Dash S."/>
            <person name="Ren L."/>
            <person name="Moretzsohn M.C."/>
            <person name="Shirasawa K."/>
            <person name="Huang W."/>
            <person name="Vidigal B."/>
            <person name="Abernathy B."/>
            <person name="Chu Y."/>
            <person name="Niederhuth C.E."/>
            <person name="Umale P."/>
            <person name="Araujo A.C."/>
            <person name="Kozik A."/>
            <person name="Kim K.D."/>
            <person name="Burow M.D."/>
            <person name="Varshney R.K."/>
            <person name="Wang X."/>
            <person name="Zhang X."/>
            <person name="Barkley N."/>
            <person name="Guimaraes P.M."/>
            <person name="Isobe S."/>
            <person name="Guo B."/>
            <person name="Liao B."/>
            <person name="Stalker H.T."/>
            <person name="Schmitz R.J."/>
            <person name="Scheffler B.E."/>
            <person name="Leal-Bertioli S.C."/>
            <person name="Xun X."/>
            <person name="Jackson S.A."/>
            <person name="Michelmore R."/>
            <person name="Ozias-Akins P."/>
        </authorList>
    </citation>
    <scope>NUCLEOTIDE SEQUENCE [LARGE SCALE GENOMIC DNA]</scope>
    <source>
        <strain evidence="2">cv. V14167</strain>
    </source>
</reference>